<protein>
    <recommendedName>
        <fullName evidence="4">LPXTG cell wall anchor domain-containing protein</fullName>
    </recommendedName>
</protein>
<proteinExistence type="predicted"/>
<dbReference type="RefSeq" id="WP_307336674.1">
    <property type="nucleotide sequence ID" value="NZ_JAUSUQ010000003.1"/>
</dbReference>
<feature type="transmembrane region" description="Helical" evidence="1">
    <location>
        <begin position="15"/>
        <end position="33"/>
    </location>
</feature>
<keyword evidence="3" id="KW-1185">Reference proteome</keyword>
<name>A0ABU0CRB0_9BACI</name>
<evidence type="ECO:0000313" key="2">
    <source>
        <dbReference type="EMBL" id="MDQ0338404.1"/>
    </source>
</evidence>
<keyword evidence="1" id="KW-0472">Membrane</keyword>
<dbReference type="EMBL" id="JAUSUQ010000003">
    <property type="protein sequence ID" value="MDQ0338404.1"/>
    <property type="molecule type" value="Genomic_DNA"/>
</dbReference>
<evidence type="ECO:0008006" key="4">
    <source>
        <dbReference type="Google" id="ProtNLM"/>
    </source>
</evidence>
<sequence>MNPREHMIMELSNDYAFVILTIVGVIGVLLYVYRGRKKDRGKAED</sequence>
<accession>A0ABU0CRB0</accession>
<dbReference type="Proteomes" id="UP001232445">
    <property type="component" value="Unassembled WGS sequence"/>
</dbReference>
<evidence type="ECO:0000256" key="1">
    <source>
        <dbReference type="SAM" id="Phobius"/>
    </source>
</evidence>
<organism evidence="2 3">
    <name type="scientific">Caldalkalibacillus uzonensis</name>
    <dbReference type="NCBI Taxonomy" id="353224"/>
    <lineage>
        <taxon>Bacteria</taxon>
        <taxon>Bacillati</taxon>
        <taxon>Bacillota</taxon>
        <taxon>Bacilli</taxon>
        <taxon>Bacillales</taxon>
        <taxon>Bacillaceae</taxon>
        <taxon>Caldalkalibacillus</taxon>
    </lineage>
</organism>
<evidence type="ECO:0000313" key="3">
    <source>
        <dbReference type="Proteomes" id="UP001232445"/>
    </source>
</evidence>
<keyword evidence="1" id="KW-1133">Transmembrane helix</keyword>
<reference evidence="2 3" key="1">
    <citation type="submission" date="2023-07" db="EMBL/GenBank/DDBJ databases">
        <title>Genomic Encyclopedia of Type Strains, Phase IV (KMG-IV): sequencing the most valuable type-strain genomes for metagenomic binning, comparative biology and taxonomic classification.</title>
        <authorList>
            <person name="Goeker M."/>
        </authorList>
    </citation>
    <scope>NUCLEOTIDE SEQUENCE [LARGE SCALE GENOMIC DNA]</scope>
    <source>
        <strain evidence="2 3">DSM 17740</strain>
    </source>
</reference>
<keyword evidence="1" id="KW-0812">Transmembrane</keyword>
<comment type="caution">
    <text evidence="2">The sequence shown here is derived from an EMBL/GenBank/DDBJ whole genome shotgun (WGS) entry which is preliminary data.</text>
</comment>
<dbReference type="NCBIfam" id="NF045534">
    <property type="entry name" value="small_EYxxD"/>
    <property type="match status" value="1"/>
</dbReference>
<gene>
    <name evidence="2" type="ORF">J2S00_001188</name>
</gene>